<protein>
    <submittedName>
        <fullName evidence="9">Carbohydrate ABC transporter permease</fullName>
    </submittedName>
</protein>
<dbReference type="PANTHER" id="PTHR43744">
    <property type="entry name" value="ABC TRANSPORTER PERMEASE PROTEIN MG189-RELATED-RELATED"/>
    <property type="match status" value="1"/>
</dbReference>
<evidence type="ECO:0000256" key="2">
    <source>
        <dbReference type="ARBA" id="ARBA00022448"/>
    </source>
</evidence>
<keyword evidence="3" id="KW-1003">Cell membrane</keyword>
<evidence type="ECO:0000256" key="3">
    <source>
        <dbReference type="ARBA" id="ARBA00022475"/>
    </source>
</evidence>
<feature type="transmembrane region" description="Helical" evidence="7">
    <location>
        <begin position="120"/>
        <end position="144"/>
    </location>
</feature>
<dbReference type="Proteomes" id="UP001172731">
    <property type="component" value="Unassembled WGS sequence"/>
</dbReference>
<evidence type="ECO:0000256" key="7">
    <source>
        <dbReference type="RuleBase" id="RU363032"/>
    </source>
</evidence>
<evidence type="ECO:0000256" key="6">
    <source>
        <dbReference type="ARBA" id="ARBA00023136"/>
    </source>
</evidence>
<dbReference type="CDD" id="cd06261">
    <property type="entry name" value="TM_PBP2"/>
    <property type="match status" value="1"/>
</dbReference>
<accession>A0ABT8FW02</accession>
<gene>
    <name evidence="9" type="ORF">KZC48_13955</name>
</gene>
<feature type="transmembrane region" description="Helical" evidence="7">
    <location>
        <begin position="21"/>
        <end position="43"/>
    </location>
</feature>
<dbReference type="Pfam" id="PF00528">
    <property type="entry name" value="BPD_transp_1"/>
    <property type="match status" value="1"/>
</dbReference>
<feature type="transmembrane region" description="Helical" evidence="7">
    <location>
        <begin position="204"/>
        <end position="224"/>
    </location>
</feature>
<feature type="transmembrane region" description="Helical" evidence="7">
    <location>
        <begin position="89"/>
        <end position="111"/>
    </location>
</feature>
<evidence type="ECO:0000256" key="5">
    <source>
        <dbReference type="ARBA" id="ARBA00022989"/>
    </source>
</evidence>
<feature type="transmembrane region" description="Helical" evidence="7">
    <location>
        <begin position="150"/>
        <end position="170"/>
    </location>
</feature>
<evidence type="ECO:0000256" key="1">
    <source>
        <dbReference type="ARBA" id="ARBA00004651"/>
    </source>
</evidence>
<proteinExistence type="inferred from homology"/>
<dbReference type="SUPFAM" id="SSF161098">
    <property type="entry name" value="MetI-like"/>
    <property type="match status" value="1"/>
</dbReference>
<keyword evidence="6 7" id="KW-0472">Membrane</keyword>
<dbReference type="EMBL" id="JAHWXI010000020">
    <property type="protein sequence ID" value="MDN4465488.1"/>
    <property type="molecule type" value="Genomic_DNA"/>
</dbReference>
<keyword evidence="10" id="KW-1185">Reference proteome</keyword>
<comment type="similarity">
    <text evidence="7">Belongs to the binding-protein-dependent transport system permease family.</text>
</comment>
<dbReference type="Gene3D" id="1.10.3720.10">
    <property type="entry name" value="MetI-like"/>
    <property type="match status" value="1"/>
</dbReference>
<dbReference type="PANTHER" id="PTHR43744:SF12">
    <property type="entry name" value="ABC TRANSPORTER PERMEASE PROTEIN MG189-RELATED"/>
    <property type="match status" value="1"/>
</dbReference>
<keyword evidence="5 7" id="KW-1133">Transmembrane helix</keyword>
<evidence type="ECO:0000313" key="9">
    <source>
        <dbReference type="EMBL" id="MDN4465488.1"/>
    </source>
</evidence>
<reference evidence="9" key="1">
    <citation type="submission" date="2021-06" db="EMBL/GenBank/DDBJ databases">
        <title>Genome-based taxonomic framework of Microbacterium strains isolated from marine environment, the description of four new species and reclassification of four preexisting species.</title>
        <authorList>
            <person name="Lee S.D."/>
            <person name="Kim S.-M."/>
            <person name="Byeon Y.-S."/>
            <person name="Yang H.L."/>
            <person name="Kim I.S."/>
        </authorList>
    </citation>
    <scope>NUCLEOTIDE SEQUENCE</scope>
    <source>
        <strain evidence="9">KACC 20510</strain>
    </source>
</reference>
<evidence type="ECO:0000313" key="10">
    <source>
        <dbReference type="Proteomes" id="UP001172731"/>
    </source>
</evidence>
<comment type="caution">
    <text evidence="9">The sequence shown here is derived from an EMBL/GenBank/DDBJ whole genome shotgun (WGS) entry which is preliminary data.</text>
</comment>
<dbReference type="InterPro" id="IPR035906">
    <property type="entry name" value="MetI-like_sf"/>
</dbReference>
<organism evidence="9 10">
    <name type="scientific">Microbacterium aurantiacum</name>
    <dbReference type="NCBI Taxonomy" id="162393"/>
    <lineage>
        <taxon>Bacteria</taxon>
        <taxon>Bacillati</taxon>
        <taxon>Actinomycetota</taxon>
        <taxon>Actinomycetes</taxon>
        <taxon>Micrococcales</taxon>
        <taxon>Microbacteriaceae</taxon>
        <taxon>Microbacterium</taxon>
    </lineage>
</organism>
<evidence type="ECO:0000259" key="8">
    <source>
        <dbReference type="PROSITE" id="PS50928"/>
    </source>
</evidence>
<keyword evidence="4 7" id="KW-0812">Transmembrane</keyword>
<dbReference type="PROSITE" id="PS50928">
    <property type="entry name" value="ABC_TM1"/>
    <property type="match status" value="1"/>
</dbReference>
<feature type="transmembrane region" description="Helical" evidence="7">
    <location>
        <begin position="255"/>
        <end position="277"/>
    </location>
</feature>
<dbReference type="InterPro" id="IPR000515">
    <property type="entry name" value="MetI-like"/>
</dbReference>
<sequence>MPDNAPRRRRGRREGTVGGAAAVNVVLIVAAIYFLLPLVWVLVAATKSPGDLFSSFGLWFSDSPQAWQNLVTLFTQNGGIFTRWVLNSILYSGAGALVAMVLSAACGYAIAKYSFWGREALFSTILGGVLVPATVIALPLYFLLNTVGLTGTYWAVLLPSMVSPFGVYLARIHANASVPDEIIEAARIDGAGDLRIFATMAVRMMSPALVTIFLFQFVTIWNNYLLPLVMLNDTKTFPVTLGLTLWNSQTQRDPMFYQLVVTGSAVSAVLLVVLMIAMQKFWRADLTAGATKG</sequence>
<comment type="subcellular location">
    <subcellularLocation>
        <location evidence="1 7">Cell membrane</location>
        <topology evidence="1 7">Multi-pass membrane protein</topology>
    </subcellularLocation>
</comment>
<name>A0ABT8FW02_9MICO</name>
<keyword evidence="2 7" id="KW-0813">Transport</keyword>
<evidence type="ECO:0000256" key="4">
    <source>
        <dbReference type="ARBA" id="ARBA00022692"/>
    </source>
</evidence>
<feature type="domain" description="ABC transmembrane type-1" evidence="8">
    <location>
        <begin position="85"/>
        <end position="278"/>
    </location>
</feature>